<evidence type="ECO:0008006" key="4">
    <source>
        <dbReference type="Google" id="ProtNLM"/>
    </source>
</evidence>
<organism evidence="2 3">
    <name type="scientific">Trichogramma kaykai</name>
    <dbReference type="NCBI Taxonomy" id="54128"/>
    <lineage>
        <taxon>Eukaryota</taxon>
        <taxon>Metazoa</taxon>
        <taxon>Ecdysozoa</taxon>
        <taxon>Arthropoda</taxon>
        <taxon>Hexapoda</taxon>
        <taxon>Insecta</taxon>
        <taxon>Pterygota</taxon>
        <taxon>Neoptera</taxon>
        <taxon>Endopterygota</taxon>
        <taxon>Hymenoptera</taxon>
        <taxon>Apocrita</taxon>
        <taxon>Proctotrupomorpha</taxon>
        <taxon>Chalcidoidea</taxon>
        <taxon>Trichogrammatidae</taxon>
        <taxon>Trichogramma</taxon>
    </lineage>
</organism>
<feature type="compositionally biased region" description="Low complexity" evidence="1">
    <location>
        <begin position="343"/>
        <end position="357"/>
    </location>
</feature>
<feature type="compositionally biased region" description="Basic residues" evidence="1">
    <location>
        <begin position="364"/>
        <end position="386"/>
    </location>
</feature>
<evidence type="ECO:0000313" key="2">
    <source>
        <dbReference type="EMBL" id="KAL3402866.1"/>
    </source>
</evidence>
<feature type="region of interest" description="Disordered" evidence="1">
    <location>
        <begin position="168"/>
        <end position="225"/>
    </location>
</feature>
<feature type="region of interest" description="Disordered" evidence="1">
    <location>
        <begin position="294"/>
        <end position="547"/>
    </location>
</feature>
<feature type="compositionally biased region" description="Basic and acidic residues" evidence="1">
    <location>
        <begin position="201"/>
        <end position="217"/>
    </location>
</feature>
<feature type="compositionally biased region" description="Basic and acidic residues" evidence="1">
    <location>
        <begin position="588"/>
        <end position="611"/>
    </location>
</feature>
<feature type="compositionally biased region" description="Low complexity" evidence="1">
    <location>
        <begin position="766"/>
        <end position="775"/>
    </location>
</feature>
<dbReference type="PANTHER" id="PTHR41148:SF1">
    <property type="entry name" value="LP09875P"/>
    <property type="match status" value="1"/>
</dbReference>
<feature type="compositionally biased region" description="Polar residues" evidence="1">
    <location>
        <begin position="614"/>
        <end position="628"/>
    </location>
</feature>
<name>A0ABD2XDX4_9HYME</name>
<evidence type="ECO:0000313" key="3">
    <source>
        <dbReference type="Proteomes" id="UP001627154"/>
    </source>
</evidence>
<proteinExistence type="predicted"/>
<sequence length="852" mass="93464">MALRGRCGKLDVKKSSYYVWYLGAREAKGVQAMPDAIDYLLERERLQEPFKVTLQVSSKGLKIIQTVHPGGSTRQAVKHLVPGHALLAAVQREDVVAATLLLPNPASNNPVHVHAYRCDSVETAELLGGQLKILASHSAESLAARLGVPGNNNNGILGSGNGINGCTTTGTTTTTTNGGGSGSLDSRLQRGSAGNLGSDGRSTRESESSEGSGEHQTNRHLPPIQSTTIYESLAAELRAKLGRGNAAADCDAGPILLPPRDYDTMHRARGNLAGIELRRCLNQTIVGPNVTTTTTATTNNNNNNNNAAGQTTTTSQTQTPVITADNNRPTLATMNTGGGTGGTRSAASSGIGSDSAATPPPYQHHPHHHLNHHNNHHGNHHLHHHGGSSGALCPRPTRPTRDSSSDDDWGHGVEDTDYLSNHHHHHHHHEISPSTTLQHHQHAVVKQSVSLPRLPRSPERSNHAMIPSMKAHHLPNNLHNNHHNLQHHHRGSPGGPAVILSNGTQLPPSSHHQGGGRLRRSLAEHRQRSPSPQYQPRHPAPSDVVSPRERFHDAKEMFRQMEREAIVTGGRNAGVTATPPPPTTRVNGRNESRTLHRSEPVTRQLSHEEPLQAHPQQHQILQRQPPSRQQQFVHHHQHQSPLTQQHQLHQTPPSSAQQQLHERLIRRGAMPHHHVPPPPESPIEPPLQPEISADFRPRARPQRYGAVPAMIQEREPQQEQQQSTSELSRPRPRSFYEVPMAARELRGPRNPIEAREYARGLSSLQNNNNNNNNSNGKQIPPPQPQHPAPQRPRPFTYGELSENERYPGLDRDSARSSMLDSMNSKAQVSTPARYRHSYAEPPRLGLAALHPY</sequence>
<feature type="compositionally biased region" description="Basic residues" evidence="1">
    <location>
        <begin position="666"/>
        <end position="675"/>
    </location>
</feature>
<gene>
    <name evidence="2" type="ORF">TKK_004035</name>
</gene>
<dbReference type="PANTHER" id="PTHR41148">
    <property type="entry name" value="LP09875P"/>
    <property type="match status" value="1"/>
</dbReference>
<feature type="compositionally biased region" description="Polar residues" evidence="1">
    <location>
        <begin position="640"/>
        <end position="659"/>
    </location>
</feature>
<feature type="compositionally biased region" description="Basic and acidic residues" evidence="1">
    <location>
        <begin position="399"/>
        <end position="414"/>
    </location>
</feature>
<dbReference type="EMBL" id="JBJJXI010000032">
    <property type="protein sequence ID" value="KAL3402866.1"/>
    <property type="molecule type" value="Genomic_DNA"/>
</dbReference>
<feature type="compositionally biased region" description="Low complexity" evidence="1">
    <location>
        <begin position="294"/>
        <end position="324"/>
    </location>
</feature>
<accession>A0ABD2XDX4</accession>
<evidence type="ECO:0000256" key="1">
    <source>
        <dbReference type="SAM" id="MobiDB-lite"/>
    </source>
</evidence>
<reference evidence="2 3" key="1">
    <citation type="journal article" date="2024" name="bioRxiv">
        <title>A reference genome for Trichogramma kaykai: A tiny desert-dwelling parasitoid wasp with competing sex-ratio distorters.</title>
        <authorList>
            <person name="Culotta J."/>
            <person name="Lindsey A.R."/>
        </authorList>
    </citation>
    <scope>NUCLEOTIDE SEQUENCE [LARGE SCALE GENOMIC DNA]</scope>
    <source>
        <strain evidence="2 3">KSX58</strain>
    </source>
</reference>
<feature type="region of interest" description="Disordered" evidence="1">
    <location>
        <begin position="571"/>
        <end position="691"/>
    </location>
</feature>
<feature type="region of interest" description="Disordered" evidence="1">
    <location>
        <begin position="763"/>
        <end position="836"/>
    </location>
</feature>
<feature type="compositionally biased region" description="Basic and acidic residues" evidence="1">
    <location>
        <begin position="802"/>
        <end position="814"/>
    </location>
</feature>
<comment type="caution">
    <text evidence="2">The sequence shown here is derived from an EMBL/GenBank/DDBJ whole genome shotgun (WGS) entry which is preliminary data.</text>
</comment>
<feature type="compositionally biased region" description="Pro residues" evidence="1">
    <location>
        <begin position="676"/>
        <end position="688"/>
    </location>
</feature>
<protein>
    <recommendedName>
        <fullName evidence="4">PID domain-containing protein</fullName>
    </recommendedName>
</protein>
<keyword evidence="3" id="KW-1185">Reference proteome</keyword>
<feature type="compositionally biased region" description="Basic residues" evidence="1">
    <location>
        <begin position="480"/>
        <end position="491"/>
    </location>
</feature>
<feature type="compositionally biased region" description="Pro residues" evidence="1">
    <location>
        <begin position="779"/>
        <end position="792"/>
    </location>
</feature>
<feature type="region of interest" description="Disordered" evidence="1">
    <location>
        <begin position="713"/>
        <end position="751"/>
    </location>
</feature>
<feature type="compositionally biased region" description="Polar residues" evidence="1">
    <location>
        <begin position="501"/>
        <end position="512"/>
    </location>
</feature>
<dbReference type="SUPFAM" id="SSF50729">
    <property type="entry name" value="PH domain-like"/>
    <property type="match status" value="1"/>
</dbReference>
<feature type="compositionally biased region" description="Polar residues" evidence="1">
    <location>
        <begin position="815"/>
        <end position="830"/>
    </location>
</feature>
<dbReference type="Proteomes" id="UP001627154">
    <property type="component" value="Unassembled WGS sequence"/>
</dbReference>
<dbReference type="AlphaFoldDB" id="A0ABD2XDX4"/>